<dbReference type="Pfam" id="PF19055">
    <property type="entry name" value="ABC2_membrane_7"/>
    <property type="match status" value="1"/>
</dbReference>
<proteinExistence type="inferred from homology"/>
<dbReference type="Pfam" id="PF01061">
    <property type="entry name" value="ABC2_membrane"/>
    <property type="match status" value="2"/>
</dbReference>
<comment type="similarity">
    <text evidence="2">Belongs to the ABC transporter superfamily. ABCG family. PDR (TC 3.A.1.205) subfamily.</text>
</comment>
<dbReference type="GO" id="GO:0140359">
    <property type="term" value="F:ABC-type transporter activity"/>
    <property type="evidence" value="ECO:0007669"/>
    <property type="project" value="InterPro"/>
</dbReference>
<keyword evidence="7" id="KW-0067">ATP-binding</keyword>
<keyword evidence="4 11" id="KW-0812">Transmembrane</keyword>
<evidence type="ECO:0000256" key="6">
    <source>
        <dbReference type="ARBA" id="ARBA00022741"/>
    </source>
</evidence>
<evidence type="ECO:0000256" key="7">
    <source>
        <dbReference type="ARBA" id="ARBA00022840"/>
    </source>
</evidence>
<dbReference type="GO" id="GO:0016887">
    <property type="term" value="F:ATP hydrolysis activity"/>
    <property type="evidence" value="ECO:0007669"/>
    <property type="project" value="InterPro"/>
</dbReference>
<dbReference type="Pfam" id="PF00005">
    <property type="entry name" value="ABC_tran"/>
    <property type="match status" value="2"/>
</dbReference>
<feature type="transmembrane region" description="Helical" evidence="11">
    <location>
        <begin position="579"/>
        <end position="598"/>
    </location>
</feature>
<reference evidence="14" key="1">
    <citation type="submission" date="2025-08" db="UniProtKB">
        <authorList>
            <consortium name="RefSeq"/>
        </authorList>
    </citation>
    <scope>IDENTIFICATION</scope>
</reference>
<dbReference type="FunFam" id="3.40.50.300:FF:000059">
    <property type="entry name" value="ABC transporter G family member 40"/>
    <property type="match status" value="1"/>
</dbReference>
<dbReference type="GO" id="GO:0005524">
    <property type="term" value="F:ATP binding"/>
    <property type="evidence" value="ECO:0007669"/>
    <property type="project" value="UniProtKB-KW"/>
</dbReference>
<dbReference type="GO" id="GO:0016020">
    <property type="term" value="C:membrane"/>
    <property type="evidence" value="ECO:0007669"/>
    <property type="project" value="UniProtKB-SubCell"/>
</dbReference>
<dbReference type="PANTHER" id="PTHR48040">
    <property type="entry name" value="PLEIOTROPIC DRUG RESISTANCE PROTEIN 1-LIKE ISOFORM X1"/>
    <property type="match status" value="1"/>
</dbReference>
<feature type="transmembrane region" description="Helical" evidence="11">
    <location>
        <begin position="1289"/>
        <end position="1309"/>
    </location>
</feature>
<name>A0AB40CU35_DIOCR</name>
<evidence type="ECO:0000256" key="5">
    <source>
        <dbReference type="ARBA" id="ARBA00022737"/>
    </source>
</evidence>
<feature type="transmembrane region" description="Helical" evidence="11">
    <location>
        <begin position="1233"/>
        <end position="1250"/>
    </location>
</feature>
<dbReference type="InterPro" id="IPR027417">
    <property type="entry name" value="P-loop_NTPase"/>
</dbReference>
<gene>
    <name evidence="14" type="primary">LOC120280227</name>
</gene>
<dbReference type="InterPro" id="IPR034003">
    <property type="entry name" value="ABCG_PDR_2"/>
</dbReference>
<evidence type="ECO:0000313" key="14">
    <source>
        <dbReference type="RefSeq" id="XP_039142937.1"/>
    </source>
</evidence>
<dbReference type="CDD" id="cd03233">
    <property type="entry name" value="ABCG_PDR_domain1"/>
    <property type="match status" value="1"/>
</dbReference>
<dbReference type="CDD" id="cd03232">
    <property type="entry name" value="ABCG_PDR_domain2"/>
    <property type="match status" value="1"/>
</dbReference>
<feature type="domain" description="ABC transporter" evidence="12">
    <location>
        <begin position="178"/>
        <end position="450"/>
    </location>
</feature>
<feature type="transmembrane region" description="Helical" evidence="11">
    <location>
        <begin position="1346"/>
        <end position="1365"/>
    </location>
</feature>
<feature type="transmembrane region" description="Helical" evidence="11">
    <location>
        <begin position="1423"/>
        <end position="1446"/>
    </location>
</feature>
<feature type="domain" description="ABC transporter" evidence="12">
    <location>
        <begin position="856"/>
        <end position="1109"/>
    </location>
</feature>
<evidence type="ECO:0000256" key="8">
    <source>
        <dbReference type="ARBA" id="ARBA00022989"/>
    </source>
</evidence>
<evidence type="ECO:0000313" key="13">
    <source>
        <dbReference type="Proteomes" id="UP001515500"/>
    </source>
</evidence>
<feature type="compositionally biased region" description="Polar residues" evidence="10">
    <location>
        <begin position="1"/>
        <end position="21"/>
    </location>
</feature>
<dbReference type="GeneID" id="120280227"/>
<dbReference type="InterPro" id="IPR034001">
    <property type="entry name" value="ABCG_PDR_1"/>
</dbReference>
<dbReference type="InterPro" id="IPR043926">
    <property type="entry name" value="ABCG_dom"/>
</dbReference>
<feature type="transmembrane region" description="Helical" evidence="11">
    <location>
        <begin position="545"/>
        <end position="567"/>
    </location>
</feature>
<dbReference type="Pfam" id="PF14510">
    <property type="entry name" value="ABC_trans_N"/>
    <property type="match status" value="1"/>
</dbReference>
<dbReference type="RefSeq" id="XP_039142937.1">
    <property type="nucleotide sequence ID" value="XM_039287003.1"/>
</dbReference>
<evidence type="ECO:0000256" key="4">
    <source>
        <dbReference type="ARBA" id="ARBA00022692"/>
    </source>
</evidence>
<dbReference type="InterPro" id="IPR029481">
    <property type="entry name" value="ABC_trans_N"/>
</dbReference>
<sequence>MEMNNSSQNASSLQRSGSGWRSKSIKDPTNRTHIVASLSRSGSAWRSCSTKDVFSRSVHYQQEEDDDELALTWAALDKLPTYDRVRTGILTGVNSPVTVENLGHQDRKNLMDRLLRVAQDDNEQFLLKLKDRLDCVGIENPTIEVRFENLDVRSEVYVGDRGVPTVFNFFRNKLEELLHFLHVLPSGKRPITILNDISGIIKPRRMTLLLGPPGSGKTTLLLALAGKLDSNLKVSGKISYNGHGMDEFVPQRTSAYISQHDVHIGEMTVRETLAFSAKCQGVGTRYEMLTELSRREKAANIKPDPDMDMFMKATSLEGQESVVTEYILKILGLDICADTMIGDAMLRGISGGQKKRVTTGEMLVGPAKALFMDEISTGLDSSTTFQIVNSLRQSIHILEGTALIALLQPAPETFNLFDDIILLSEGIIVYQGPREQAIAFFEYMGFKCPDRKGIADFLQEVISRKDQQQYWFREKEPYRFISAKQFRDAFYKYYIGRALKDELQTTFDRSKNHPAALATSTYGVRKIKLLKACFEREFLLMKRNAFVYIYKLFQLVLMASIAMTVFLRTNMHHDSVEDGVIFMGALFMGLLIHLFNGFSELAMSIAKLPVFYKQRDLLFYPAWAYALPTWILKIPISFLESAIYVSMTYYAIGFDSCSPRMIKQFLLFTLVSQMASGLFRVVAACGRDMVLANTFGAFLQLIVIVLGGFVMSRHNIKKWWIWGYWSSPLMYAQNAIAVNEFLGKSWKQDNDTKSLGVQVLESRGLFPHAKWFWIGVGALLAYIMIFNVIFTAALTYLKPLGNGKRVVSEDNCINLDDNMQQSSKGSVLVHPSKGGCTGDGDTRKKSVVLPFTPFSIAFSDIKYSVDMPPEMKAQGVKENRLVLLNGVNGAFRPGVLTALMGVSGAGKTTLMDVLAGRKTNGLIEGDIFISGYPKKQETFARISGYCEQTDIHSPHMTVYESLVYSAWLRLPPEVNSGHKKGMFIEEVMEVVELTQLKKVLVGLPGLSGLSTEQRKRLTIAVELVANPSIIFMDEPTSGLDARAAAIVMRTVRNTVNTGRTVVCTIHQPSIDIFESFDELFLMKRGGEEIYAGPLGHNSCELIKYFEGVKGVDKIKDGCNPATWMLEVTTLAQEDKLGVNFSEIYKNSELFRRTKALISELSEPPPASKDIYFSTKYSQPFHIQFIACFWKQFKSYWRNPSYSAIRVFFTAVIGLMFGTIFYKLGSKRKTQQDLFNAMGSMYSAVLFIGIQNSQMVQPIVDIERTVFYREKAAGMYSALPFAFAQVAIEIPYTMFQTLLYGILVYSLINLEWTLVKFMWYLFFMFFTFLYFTYYGMMAVSMTPNSDIAAILSSAFYAIWNLFTGFIIPHPRLPVWWKWYYWASPVSWTLYGLFGSQFGDRKDEMESGERVEDFLRRYFGYKHEFLPFVAVAVIGFALFFAFLFAFAIKMFNFQRR</sequence>
<keyword evidence="13" id="KW-1185">Reference proteome</keyword>
<evidence type="ECO:0000256" key="2">
    <source>
        <dbReference type="ARBA" id="ARBA00006012"/>
    </source>
</evidence>
<keyword evidence="9 11" id="KW-0472">Membrane</keyword>
<feature type="transmembrane region" description="Helical" evidence="11">
    <location>
        <begin position="618"/>
        <end position="645"/>
    </location>
</feature>
<feature type="transmembrane region" description="Helical" evidence="11">
    <location>
        <begin position="689"/>
        <end position="711"/>
    </location>
</feature>
<feature type="transmembrane region" description="Helical" evidence="11">
    <location>
        <begin position="1377"/>
        <end position="1396"/>
    </location>
</feature>
<keyword evidence="8 11" id="KW-1133">Transmembrane helix</keyword>
<dbReference type="Gene3D" id="3.40.50.300">
    <property type="entry name" value="P-loop containing nucleotide triphosphate hydrolases"/>
    <property type="match status" value="2"/>
</dbReference>
<feature type="transmembrane region" description="Helical" evidence="11">
    <location>
        <begin position="1316"/>
        <end position="1334"/>
    </location>
</feature>
<evidence type="ECO:0000256" key="11">
    <source>
        <dbReference type="SAM" id="Phobius"/>
    </source>
</evidence>
<feature type="region of interest" description="Disordered" evidence="10">
    <location>
        <begin position="1"/>
        <end position="26"/>
    </location>
</feature>
<keyword evidence="5" id="KW-0677">Repeat</keyword>
<evidence type="ECO:0000256" key="10">
    <source>
        <dbReference type="SAM" id="MobiDB-lite"/>
    </source>
</evidence>
<dbReference type="PANTHER" id="PTHR48040:SF35">
    <property type="entry name" value="ABC TRANSPORTER G FAMILY MEMBER 39-LIKE"/>
    <property type="match status" value="1"/>
</dbReference>
<dbReference type="InterPro" id="IPR003439">
    <property type="entry name" value="ABC_transporter-like_ATP-bd"/>
</dbReference>
<dbReference type="FunFam" id="3.40.50.300:FF:000179">
    <property type="entry name" value="ABC transporter G family member 34"/>
    <property type="match status" value="1"/>
</dbReference>
<keyword evidence="6" id="KW-0547">Nucleotide-binding</keyword>
<dbReference type="SMART" id="SM00382">
    <property type="entry name" value="AAA"/>
    <property type="match status" value="2"/>
</dbReference>
<evidence type="ECO:0000256" key="3">
    <source>
        <dbReference type="ARBA" id="ARBA00022448"/>
    </source>
</evidence>
<accession>A0AB40CU35</accession>
<feature type="transmembrane region" description="Helical" evidence="11">
    <location>
        <begin position="1203"/>
        <end position="1221"/>
    </location>
</feature>
<dbReference type="PROSITE" id="PS50893">
    <property type="entry name" value="ABC_TRANSPORTER_2"/>
    <property type="match status" value="2"/>
</dbReference>
<comment type="subcellular location">
    <subcellularLocation>
        <location evidence="1">Membrane</location>
        <topology evidence="1">Multi-pass membrane protein</topology>
    </subcellularLocation>
</comment>
<keyword evidence="3" id="KW-0813">Transport</keyword>
<organism evidence="13 14">
    <name type="scientific">Dioscorea cayennensis subsp. rotundata</name>
    <name type="common">White Guinea yam</name>
    <name type="synonym">Dioscorea rotundata</name>
    <dbReference type="NCBI Taxonomy" id="55577"/>
    <lineage>
        <taxon>Eukaryota</taxon>
        <taxon>Viridiplantae</taxon>
        <taxon>Streptophyta</taxon>
        <taxon>Embryophyta</taxon>
        <taxon>Tracheophyta</taxon>
        <taxon>Spermatophyta</taxon>
        <taxon>Magnoliopsida</taxon>
        <taxon>Liliopsida</taxon>
        <taxon>Dioscoreales</taxon>
        <taxon>Dioscoreaceae</taxon>
        <taxon>Dioscorea</taxon>
    </lineage>
</organism>
<evidence type="ECO:0000259" key="12">
    <source>
        <dbReference type="PROSITE" id="PS50893"/>
    </source>
</evidence>
<dbReference type="InterPro" id="IPR013581">
    <property type="entry name" value="PDR_assoc"/>
</dbReference>
<dbReference type="InterPro" id="IPR013525">
    <property type="entry name" value="ABC2_TM"/>
</dbReference>
<feature type="transmembrane region" description="Helical" evidence="11">
    <location>
        <begin position="665"/>
        <end position="683"/>
    </location>
</feature>
<dbReference type="InterPro" id="IPR003593">
    <property type="entry name" value="AAA+_ATPase"/>
</dbReference>
<dbReference type="Proteomes" id="UP001515500">
    <property type="component" value="Chromosome 17"/>
</dbReference>
<evidence type="ECO:0000256" key="9">
    <source>
        <dbReference type="ARBA" id="ARBA00023136"/>
    </source>
</evidence>
<dbReference type="SUPFAM" id="SSF52540">
    <property type="entry name" value="P-loop containing nucleoside triphosphate hydrolases"/>
    <property type="match status" value="2"/>
</dbReference>
<protein>
    <submittedName>
        <fullName evidence="14">LOW QUALITY PROTEIN: ABC transporter G family member 39-like</fullName>
    </submittedName>
</protein>
<dbReference type="Pfam" id="PF08370">
    <property type="entry name" value="PDR_assoc"/>
    <property type="match status" value="1"/>
</dbReference>
<feature type="transmembrane region" description="Helical" evidence="11">
    <location>
        <begin position="771"/>
        <end position="797"/>
    </location>
</feature>
<evidence type="ECO:0000256" key="1">
    <source>
        <dbReference type="ARBA" id="ARBA00004141"/>
    </source>
</evidence>